<evidence type="ECO:0000313" key="3">
    <source>
        <dbReference type="Proteomes" id="UP001234178"/>
    </source>
</evidence>
<reference evidence="2 3" key="1">
    <citation type="journal article" date="2023" name="Nucleic Acids Res.">
        <title>The hologenome of Daphnia magna reveals possible DNA methylation and microbiome-mediated evolution of the host genome.</title>
        <authorList>
            <person name="Chaturvedi A."/>
            <person name="Li X."/>
            <person name="Dhandapani V."/>
            <person name="Marshall H."/>
            <person name="Kissane S."/>
            <person name="Cuenca-Cambronero M."/>
            <person name="Asole G."/>
            <person name="Calvet F."/>
            <person name="Ruiz-Romero M."/>
            <person name="Marangio P."/>
            <person name="Guigo R."/>
            <person name="Rago D."/>
            <person name="Mirbahai L."/>
            <person name="Eastwood N."/>
            <person name="Colbourne J.K."/>
            <person name="Zhou J."/>
            <person name="Mallon E."/>
            <person name="Orsini L."/>
        </authorList>
    </citation>
    <scope>NUCLEOTIDE SEQUENCE [LARGE SCALE GENOMIC DNA]</scope>
    <source>
        <strain evidence="2">LRV0_1</strain>
    </source>
</reference>
<dbReference type="Proteomes" id="UP001234178">
    <property type="component" value="Unassembled WGS sequence"/>
</dbReference>
<evidence type="ECO:0000256" key="1">
    <source>
        <dbReference type="SAM" id="MobiDB-lite"/>
    </source>
</evidence>
<evidence type="ECO:0000313" key="2">
    <source>
        <dbReference type="EMBL" id="KAK4024315.1"/>
    </source>
</evidence>
<name>A0ABR0AGQ7_9CRUS</name>
<sequence length="195" mass="21149">MAGRPPAETYVGEESEILMESTAIAANSETCNSDENCLLENHRQRAFVGKRPSEEFALGMLEFLNKPRKNGLSSVEMVFGHQLLSVIPAHQSSFPGPATNRSPCAGRGSGIQAFTNGAVLLGNRRYLRPMRATVEDLRASNVGSSVMNPKHNRADHVTFTDVNGTTDGANSIPSAPPQPSRRSTRIPDKKVIFDN</sequence>
<dbReference type="EMBL" id="JAOYFB010000037">
    <property type="protein sequence ID" value="KAK4024315.1"/>
    <property type="molecule type" value="Genomic_DNA"/>
</dbReference>
<accession>A0ABR0AGQ7</accession>
<organism evidence="2 3">
    <name type="scientific">Daphnia magna</name>
    <dbReference type="NCBI Taxonomy" id="35525"/>
    <lineage>
        <taxon>Eukaryota</taxon>
        <taxon>Metazoa</taxon>
        <taxon>Ecdysozoa</taxon>
        <taxon>Arthropoda</taxon>
        <taxon>Crustacea</taxon>
        <taxon>Branchiopoda</taxon>
        <taxon>Diplostraca</taxon>
        <taxon>Cladocera</taxon>
        <taxon>Anomopoda</taxon>
        <taxon>Daphniidae</taxon>
        <taxon>Daphnia</taxon>
    </lineage>
</organism>
<gene>
    <name evidence="2" type="ORF">OUZ56_009698</name>
</gene>
<keyword evidence="3" id="KW-1185">Reference proteome</keyword>
<feature type="region of interest" description="Disordered" evidence="1">
    <location>
        <begin position="161"/>
        <end position="187"/>
    </location>
</feature>
<protein>
    <submittedName>
        <fullName evidence="2">Uncharacterized protein</fullName>
    </submittedName>
</protein>
<comment type="caution">
    <text evidence="2">The sequence shown here is derived from an EMBL/GenBank/DDBJ whole genome shotgun (WGS) entry which is preliminary data.</text>
</comment>
<proteinExistence type="predicted"/>
<feature type="compositionally biased region" description="Polar residues" evidence="1">
    <location>
        <begin position="161"/>
        <end position="173"/>
    </location>
</feature>